<dbReference type="EMBL" id="LAZR01012660">
    <property type="protein sequence ID" value="KKM25706.1"/>
    <property type="molecule type" value="Genomic_DNA"/>
</dbReference>
<evidence type="ECO:0000313" key="2">
    <source>
        <dbReference type="EMBL" id="KKM25706.1"/>
    </source>
</evidence>
<protein>
    <submittedName>
        <fullName evidence="2">Uncharacterized protein</fullName>
    </submittedName>
</protein>
<proteinExistence type="predicted"/>
<comment type="caution">
    <text evidence="2">The sequence shown here is derived from an EMBL/GenBank/DDBJ whole genome shotgun (WGS) entry which is preliminary data.</text>
</comment>
<reference evidence="2" key="1">
    <citation type="journal article" date="2015" name="Nature">
        <title>Complex archaea that bridge the gap between prokaryotes and eukaryotes.</title>
        <authorList>
            <person name="Spang A."/>
            <person name="Saw J.H."/>
            <person name="Jorgensen S.L."/>
            <person name="Zaremba-Niedzwiedzka K."/>
            <person name="Martijn J."/>
            <person name="Lind A.E."/>
            <person name="van Eijk R."/>
            <person name="Schleper C."/>
            <person name="Guy L."/>
            <person name="Ettema T.J."/>
        </authorList>
    </citation>
    <scope>NUCLEOTIDE SEQUENCE</scope>
</reference>
<name>A0A0F9IDJ3_9ZZZZ</name>
<evidence type="ECO:0000256" key="1">
    <source>
        <dbReference type="SAM" id="MobiDB-lite"/>
    </source>
</evidence>
<sequence length="260" mass="27630">MGLFDDIKKGLDIAGGTITGVAPGGRITSALSGSAIEGLFGGSLPTREEVREGDEDKDGLAAMLDMSFATRTQEVNDQLSKARTPEEFLAANQAGLELFALLNQRESLLASGTAVTELQQIFDESDDSEIAIGQLDTLLSEVNTLLTPEGQIADSLSDEDQQFQDLLRRGTELDVLLKEQQLAEAQRQQEFAGVFNLLDVLPAKQRADVVAALLETPLGQNLFFGGQGSFSGAPNQRGTPLPSGTQSPGEVFEQAFRGGG</sequence>
<gene>
    <name evidence="2" type="ORF">LCGC14_1592300</name>
</gene>
<accession>A0A0F9IDJ3</accession>
<dbReference type="AlphaFoldDB" id="A0A0F9IDJ3"/>
<feature type="region of interest" description="Disordered" evidence="1">
    <location>
        <begin position="229"/>
        <end position="250"/>
    </location>
</feature>
<feature type="compositionally biased region" description="Polar residues" evidence="1">
    <location>
        <begin position="230"/>
        <end position="248"/>
    </location>
</feature>
<organism evidence="2">
    <name type="scientific">marine sediment metagenome</name>
    <dbReference type="NCBI Taxonomy" id="412755"/>
    <lineage>
        <taxon>unclassified sequences</taxon>
        <taxon>metagenomes</taxon>
        <taxon>ecological metagenomes</taxon>
    </lineage>
</organism>